<evidence type="ECO:0000256" key="10">
    <source>
        <dbReference type="SAM" id="Phobius"/>
    </source>
</evidence>
<evidence type="ECO:0000256" key="2">
    <source>
        <dbReference type="ARBA" id="ARBA00012374"/>
    </source>
</evidence>
<evidence type="ECO:0000259" key="11">
    <source>
        <dbReference type="SMART" id="SM00014"/>
    </source>
</evidence>
<evidence type="ECO:0000256" key="7">
    <source>
        <dbReference type="ARBA" id="ARBA00023136"/>
    </source>
</evidence>
<evidence type="ECO:0000256" key="6">
    <source>
        <dbReference type="ARBA" id="ARBA00022989"/>
    </source>
</evidence>
<evidence type="ECO:0000256" key="3">
    <source>
        <dbReference type="ARBA" id="ARBA00022475"/>
    </source>
</evidence>
<dbReference type="GO" id="GO:0050380">
    <property type="term" value="F:undecaprenyl-diphosphatase activity"/>
    <property type="evidence" value="ECO:0007669"/>
    <property type="project" value="UniProtKB-EC"/>
</dbReference>
<keyword evidence="5" id="KW-0378">Hydrolase</keyword>
<dbReference type="Proteomes" id="UP000885750">
    <property type="component" value="Unassembled WGS sequence"/>
</dbReference>
<evidence type="ECO:0000256" key="4">
    <source>
        <dbReference type="ARBA" id="ARBA00022692"/>
    </source>
</evidence>
<keyword evidence="3" id="KW-1003">Cell membrane</keyword>
<dbReference type="PANTHER" id="PTHR14969">
    <property type="entry name" value="SPHINGOSINE-1-PHOSPHATE PHOSPHOHYDROLASE"/>
    <property type="match status" value="1"/>
</dbReference>
<dbReference type="InterPro" id="IPR036938">
    <property type="entry name" value="PAP2/HPO_sf"/>
</dbReference>
<evidence type="ECO:0000256" key="8">
    <source>
        <dbReference type="ARBA" id="ARBA00032707"/>
    </source>
</evidence>
<sequence length="261" mass="29116">MLSKSPSFIISALFIVAVIILALDANTQLFLLINQSGSAFADEMWTIITTFGSRFFVLLLVFIFFWRHLDLLRTALIAALISLLIVVSLKSLIAFPRPYDVLNPSSFYFIGEKMTTYAFPSGHTATAFAIMGSVGFYFKNSPLLLFSFFFACLIGLSRIMLGVHWPIDILVGAALGWASAWLSVAIINAKFIRDAIVWDYITYLIYLLIASYLFWKGSVYSDAFWLVKVIAAISILVAISSLIWLYKGGNKNPVIVTGWLS</sequence>
<evidence type="ECO:0000313" key="12">
    <source>
        <dbReference type="EMBL" id="HFC92868.1"/>
    </source>
</evidence>
<keyword evidence="7 10" id="KW-0472">Membrane</keyword>
<dbReference type="Pfam" id="PF01569">
    <property type="entry name" value="PAP2"/>
    <property type="match status" value="1"/>
</dbReference>
<name>A0A7V2T3H0_LEUMU</name>
<comment type="subcellular location">
    <subcellularLocation>
        <location evidence="1">Cell membrane</location>
        <topology evidence="1">Multi-pass membrane protein</topology>
    </subcellularLocation>
</comment>
<protein>
    <recommendedName>
        <fullName evidence="2">undecaprenyl-diphosphate phosphatase</fullName>
        <ecNumber evidence="2">3.6.1.27</ecNumber>
    </recommendedName>
    <alternativeName>
        <fullName evidence="8">Undecaprenyl pyrophosphate phosphatase</fullName>
    </alternativeName>
</protein>
<dbReference type="Gene3D" id="1.20.144.10">
    <property type="entry name" value="Phosphatidic acid phosphatase type 2/haloperoxidase"/>
    <property type="match status" value="1"/>
</dbReference>
<feature type="transmembrane region" description="Helical" evidence="10">
    <location>
        <begin position="117"/>
        <end position="138"/>
    </location>
</feature>
<gene>
    <name evidence="12" type="ORF">ENJ51_08660</name>
</gene>
<accession>A0A7V2T3H0</accession>
<feature type="transmembrane region" description="Helical" evidence="10">
    <location>
        <begin position="169"/>
        <end position="189"/>
    </location>
</feature>
<keyword evidence="6 10" id="KW-1133">Transmembrane helix</keyword>
<feature type="domain" description="Phosphatidic acid phosphatase type 2/haloperoxidase" evidence="11">
    <location>
        <begin position="72"/>
        <end position="184"/>
    </location>
</feature>
<dbReference type="SMART" id="SM00014">
    <property type="entry name" value="acidPPc"/>
    <property type="match status" value="1"/>
</dbReference>
<keyword evidence="4 10" id="KW-0812">Transmembrane</keyword>
<proteinExistence type="predicted"/>
<feature type="transmembrane region" description="Helical" evidence="10">
    <location>
        <begin position="51"/>
        <end position="69"/>
    </location>
</feature>
<feature type="transmembrane region" description="Helical" evidence="10">
    <location>
        <begin position="227"/>
        <end position="246"/>
    </location>
</feature>
<dbReference type="InterPro" id="IPR000326">
    <property type="entry name" value="PAP2/HPO"/>
</dbReference>
<feature type="transmembrane region" description="Helical" evidence="10">
    <location>
        <begin position="196"/>
        <end position="215"/>
    </location>
</feature>
<comment type="catalytic activity">
    <reaction evidence="9">
        <text>di-trans,octa-cis-undecaprenyl diphosphate + H2O = di-trans,octa-cis-undecaprenyl phosphate + phosphate + H(+)</text>
        <dbReference type="Rhea" id="RHEA:28094"/>
        <dbReference type="ChEBI" id="CHEBI:15377"/>
        <dbReference type="ChEBI" id="CHEBI:15378"/>
        <dbReference type="ChEBI" id="CHEBI:43474"/>
        <dbReference type="ChEBI" id="CHEBI:58405"/>
        <dbReference type="ChEBI" id="CHEBI:60392"/>
        <dbReference type="EC" id="3.6.1.27"/>
    </reaction>
</comment>
<dbReference type="GO" id="GO:0005886">
    <property type="term" value="C:plasma membrane"/>
    <property type="evidence" value="ECO:0007669"/>
    <property type="project" value="UniProtKB-SubCell"/>
</dbReference>
<dbReference type="AlphaFoldDB" id="A0A7V2T3H0"/>
<reference evidence="12" key="1">
    <citation type="journal article" date="2020" name="mSystems">
        <title>Genome- and Community-Level Interaction Insights into Carbon Utilization and Element Cycling Functions of Hydrothermarchaeota in Hydrothermal Sediment.</title>
        <authorList>
            <person name="Zhou Z."/>
            <person name="Liu Y."/>
            <person name="Xu W."/>
            <person name="Pan J."/>
            <person name="Luo Z.H."/>
            <person name="Li M."/>
        </authorList>
    </citation>
    <scope>NUCLEOTIDE SEQUENCE [LARGE SCALE GENOMIC DNA]</scope>
    <source>
        <strain evidence="12">HyVt-493</strain>
    </source>
</reference>
<comment type="caution">
    <text evidence="12">The sequence shown here is derived from an EMBL/GenBank/DDBJ whole genome shotgun (WGS) entry which is preliminary data.</text>
</comment>
<evidence type="ECO:0000256" key="1">
    <source>
        <dbReference type="ARBA" id="ARBA00004651"/>
    </source>
</evidence>
<dbReference type="PANTHER" id="PTHR14969:SF62">
    <property type="entry name" value="DECAPRENYLPHOSPHORYL-5-PHOSPHORIBOSE PHOSPHATASE RV3807C-RELATED"/>
    <property type="match status" value="1"/>
</dbReference>
<feature type="transmembrane region" description="Helical" evidence="10">
    <location>
        <begin position="143"/>
        <end position="163"/>
    </location>
</feature>
<dbReference type="EC" id="3.6.1.27" evidence="2"/>
<dbReference type="SUPFAM" id="SSF48317">
    <property type="entry name" value="Acid phosphatase/Vanadium-dependent haloperoxidase"/>
    <property type="match status" value="1"/>
</dbReference>
<dbReference type="EMBL" id="DRMS01000322">
    <property type="protein sequence ID" value="HFC92868.1"/>
    <property type="molecule type" value="Genomic_DNA"/>
</dbReference>
<organism evidence="12">
    <name type="scientific">Leucothrix mucor</name>
    <dbReference type="NCBI Taxonomy" id="45248"/>
    <lineage>
        <taxon>Bacteria</taxon>
        <taxon>Pseudomonadati</taxon>
        <taxon>Pseudomonadota</taxon>
        <taxon>Gammaproteobacteria</taxon>
        <taxon>Thiotrichales</taxon>
        <taxon>Thiotrichaceae</taxon>
        <taxon>Leucothrix</taxon>
    </lineage>
</organism>
<feature type="transmembrane region" description="Helical" evidence="10">
    <location>
        <begin position="76"/>
        <end position="97"/>
    </location>
</feature>
<evidence type="ECO:0000256" key="5">
    <source>
        <dbReference type="ARBA" id="ARBA00022801"/>
    </source>
</evidence>
<evidence type="ECO:0000256" key="9">
    <source>
        <dbReference type="ARBA" id="ARBA00047594"/>
    </source>
</evidence>